<name>A0A1I4WSA0_9NEIS</name>
<reference evidence="3" key="1">
    <citation type="submission" date="2016-10" db="EMBL/GenBank/DDBJ databases">
        <authorList>
            <person name="Varghese N."/>
            <person name="Submissions S."/>
        </authorList>
    </citation>
    <scope>NUCLEOTIDE SEQUENCE [LARGE SCALE GENOMIC DNA]</scope>
    <source>
        <strain evidence="3">DSM 6150</strain>
    </source>
</reference>
<feature type="region of interest" description="Disordered" evidence="1">
    <location>
        <begin position="310"/>
        <end position="343"/>
    </location>
</feature>
<dbReference type="Pfam" id="PF06996">
    <property type="entry name" value="T6SS_TssG"/>
    <property type="match status" value="1"/>
</dbReference>
<dbReference type="STRING" id="83765.SAMN05660284_00685"/>
<dbReference type="InterPro" id="IPR010732">
    <property type="entry name" value="T6SS_TssG-like"/>
</dbReference>
<gene>
    <name evidence="2" type="ORF">SAMN05660284_00685</name>
</gene>
<organism evidence="2 3">
    <name type="scientific">Formivibrio citricus</name>
    <dbReference type="NCBI Taxonomy" id="83765"/>
    <lineage>
        <taxon>Bacteria</taxon>
        <taxon>Pseudomonadati</taxon>
        <taxon>Pseudomonadota</taxon>
        <taxon>Betaproteobacteria</taxon>
        <taxon>Neisseriales</taxon>
        <taxon>Chitinibacteraceae</taxon>
        <taxon>Formivibrio</taxon>
    </lineage>
</organism>
<keyword evidence="3" id="KW-1185">Reference proteome</keyword>
<dbReference type="EMBL" id="FOVE01000004">
    <property type="protein sequence ID" value="SFN16046.1"/>
    <property type="molecule type" value="Genomic_DNA"/>
</dbReference>
<accession>A0A1I4WSA0</accession>
<evidence type="ECO:0000313" key="2">
    <source>
        <dbReference type="EMBL" id="SFN16046.1"/>
    </source>
</evidence>
<dbReference type="RefSeq" id="WP_091191775.1">
    <property type="nucleotide sequence ID" value="NZ_FOVE01000004.1"/>
</dbReference>
<dbReference type="NCBIfam" id="TIGR03347">
    <property type="entry name" value="VI_chp_1"/>
    <property type="match status" value="1"/>
</dbReference>
<dbReference type="PANTHER" id="PTHR35564:SF4">
    <property type="entry name" value="CYTOPLASMIC PROTEIN"/>
    <property type="match status" value="1"/>
</dbReference>
<dbReference type="OrthoDB" id="1523296at2"/>
<sequence length="343" mass="38696">MACQSRRIARDLNRELEQDSSQFSFFQAVRILGLTAPKRRGALPEKLRFRSVATLSFPASELHGYRPAREDAAQADSLDEMSVAFMGLVGPSAALPVHYTELVIERRLHNRDSTLHAFLDLFSHRATALFYMAWRKYRYWIAEEAGERDGFARNLLDLGGLGLQRLREQMQQDMALDEAVFIYYAGLLNQKPLSSQALVTLIEGFLGVKAQLEQFAGQWISLPETEQTRLGTQCCELGVSTFSGNRAWDRQTKLELRLGPLRRPTFDALQPDAPAATALRALLQFALGHTLACNVTLELDRRDVPPARLEADKPLRLGGNGWLGDPTEQQKRDPDEMRYALLH</sequence>
<protein>
    <submittedName>
        <fullName evidence="2">Type VI secretion system protein ImpH</fullName>
    </submittedName>
</protein>
<dbReference type="Proteomes" id="UP000242869">
    <property type="component" value="Unassembled WGS sequence"/>
</dbReference>
<proteinExistence type="predicted"/>
<feature type="compositionally biased region" description="Basic and acidic residues" evidence="1">
    <location>
        <begin position="328"/>
        <end position="343"/>
    </location>
</feature>
<evidence type="ECO:0000313" key="3">
    <source>
        <dbReference type="Proteomes" id="UP000242869"/>
    </source>
</evidence>
<evidence type="ECO:0000256" key="1">
    <source>
        <dbReference type="SAM" id="MobiDB-lite"/>
    </source>
</evidence>
<dbReference type="AlphaFoldDB" id="A0A1I4WSA0"/>
<dbReference type="PANTHER" id="PTHR35564">
    <property type="match status" value="1"/>
</dbReference>